<dbReference type="Proteomes" id="UP001596106">
    <property type="component" value="Unassembled WGS sequence"/>
</dbReference>
<evidence type="ECO:0000256" key="2">
    <source>
        <dbReference type="ARBA" id="ARBA00022670"/>
    </source>
</evidence>
<feature type="compositionally biased region" description="Low complexity" evidence="6">
    <location>
        <begin position="23"/>
        <end position="46"/>
    </location>
</feature>
<name>A0ABW0IAV9_9BACT</name>
<feature type="domain" description="Peptidase M16 C-terminal" evidence="9">
    <location>
        <begin position="222"/>
        <end position="397"/>
    </location>
</feature>
<evidence type="ECO:0000256" key="6">
    <source>
        <dbReference type="SAM" id="MobiDB-lite"/>
    </source>
</evidence>
<keyword evidence="2" id="KW-0645">Protease</keyword>
<feature type="domain" description="Peptidase M16 N-terminal" evidence="8">
    <location>
        <begin position="66"/>
        <end position="206"/>
    </location>
</feature>
<gene>
    <name evidence="10" type="ORF">ACFPMF_12040</name>
</gene>
<dbReference type="Pfam" id="PF00675">
    <property type="entry name" value="Peptidase_M16"/>
    <property type="match status" value="1"/>
</dbReference>
<keyword evidence="4" id="KW-0862">Zinc</keyword>
<protein>
    <submittedName>
        <fullName evidence="10">M16 family metallopeptidase</fullName>
    </submittedName>
</protein>
<accession>A0ABW0IAV9</accession>
<dbReference type="SUPFAM" id="SSF63411">
    <property type="entry name" value="LuxS/MPP-like metallohydrolase"/>
    <property type="match status" value="2"/>
</dbReference>
<evidence type="ECO:0000313" key="11">
    <source>
        <dbReference type="Proteomes" id="UP001596106"/>
    </source>
</evidence>
<dbReference type="RefSeq" id="WP_379844968.1">
    <property type="nucleotide sequence ID" value="NZ_JBHSMA010000003.1"/>
</dbReference>
<evidence type="ECO:0000259" key="8">
    <source>
        <dbReference type="Pfam" id="PF00675"/>
    </source>
</evidence>
<evidence type="ECO:0000313" key="10">
    <source>
        <dbReference type="EMBL" id="MFC5410044.1"/>
    </source>
</evidence>
<dbReference type="PANTHER" id="PTHR43690:SF17">
    <property type="entry name" value="PROTEIN YHJJ"/>
    <property type="match status" value="1"/>
</dbReference>
<keyword evidence="11" id="KW-1185">Reference proteome</keyword>
<evidence type="ECO:0000256" key="7">
    <source>
        <dbReference type="SAM" id="SignalP"/>
    </source>
</evidence>
<keyword evidence="3" id="KW-0378">Hydrolase</keyword>
<evidence type="ECO:0000259" key="9">
    <source>
        <dbReference type="Pfam" id="PF05193"/>
    </source>
</evidence>
<sequence>MKKTVLYVALSQCLLWSAVAQTPKKPTAPKPASKPAAAASTAPKPADQSAPRIKFTEYDLPNGLHVILHQDNTTPLVAVTMMYHVGSKNEQPGRSGFAHFFEHLMFEGSDNIKRGEYMKIIKGAGGQLNANTSNDRTFYFEILPSNKLELGLYMESERLLHAKVDEQGVETQREVVKEERRQRYENQPYGTFFPQVLAHAYKVHPYKWAPIGSMEDLNAAKIDEFRSFYKEFYIPNNAILSIAGDINPDETKKLIDKYFGEIPRGAKEPYRPNVKEPAQKAEVRDIVYDNVSLPGVFQAYHMPAQGDPDYYALDVLQTLLAGGESSRMNKELVDKQQKAVQTGVFPLSTEDPGLFISIGIANMGVKAEDLEAGMNAEIERVKKELVTDAEFQKVKNQIETNFVNRNAGVAGIAESLANYKMYLGDANLINTELERYNKVTKEDLRRVANKYLTKENRVVLYYLPKAMEPKKEGKGE</sequence>
<evidence type="ECO:0000256" key="3">
    <source>
        <dbReference type="ARBA" id="ARBA00022801"/>
    </source>
</evidence>
<dbReference type="PANTHER" id="PTHR43690">
    <property type="entry name" value="NARDILYSIN"/>
    <property type="match status" value="1"/>
</dbReference>
<dbReference type="InterPro" id="IPR011765">
    <property type="entry name" value="Pept_M16_N"/>
</dbReference>
<dbReference type="EMBL" id="JBHSMA010000003">
    <property type="protein sequence ID" value="MFC5410044.1"/>
    <property type="molecule type" value="Genomic_DNA"/>
</dbReference>
<keyword evidence="7" id="KW-0732">Signal</keyword>
<feature type="region of interest" description="Disordered" evidence="6">
    <location>
        <begin position="23"/>
        <end position="51"/>
    </location>
</feature>
<dbReference type="InterPro" id="IPR011249">
    <property type="entry name" value="Metalloenz_LuxS/M16"/>
</dbReference>
<evidence type="ECO:0000256" key="5">
    <source>
        <dbReference type="ARBA" id="ARBA00023049"/>
    </source>
</evidence>
<proteinExistence type="inferred from homology"/>
<feature type="signal peptide" evidence="7">
    <location>
        <begin position="1"/>
        <end position="20"/>
    </location>
</feature>
<evidence type="ECO:0000256" key="1">
    <source>
        <dbReference type="ARBA" id="ARBA00007261"/>
    </source>
</evidence>
<evidence type="ECO:0000256" key="4">
    <source>
        <dbReference type="ARBA" id="ARBA00022833"/>
    </source>
</evidence>
<comment type="caution">
    <text evidence="10">The sequence shown here is derived from an EMBL/GenBank/DDBJ whole genome shotgun (WGS) entry which is preliminary data.</text>
</comment>
<dbReference type="InterPro" id="IPR050626">
    <property type="entry name" value="Peptidase_M16"/>
</dbReference>
<dbReference type="Pfam" id="PF05193">
    <property type="entry name" value="Peptidase_M16_C"/>
    <property type="match status" value="1"/>
</dbReference>
<dbReference type="Gene3D" id="3.30.830.10">
    <property type="entry name" value="Metalloenzyme, LuxS/M16 peptidase-like"/>
    <property type="match status" value="2"/>
</dbReference>
<keyword evidence="5" id="KW-0482">Metalloprotease</keyword>
<comment type="similarity">
    <text evidence="1">Belongs to the peptidase M16 family.</text>
</comment>
<organism evidence="10 11">
    <name type="scientific">Larkinella bovis</name>
    <dbReference type="NCBI Taxonomy" id="683041"/>
    <lineage>
        <taxon>Bacteria</taxon>
        <taxon>Pseudomonadati</taxon>
        <taxon>Bacteroidota</taxon>
        <taxon>Cytophagia</taxon>
        <taxon>Cytophagales</taxon>
        <taxon>Spirosomataceae</taxon>
        <taxon>Larkinella</taxon>
    </lineage>
</organism>
<feature type="chain" id="PRO_5047382264" evidence="7">
    <location>
        <begin position="21"/>
        <end position="476"/>
    </location>
</feature>
<dbReference type="InterPro" id="IPR007863">
    <property type="entry name" value="Peptidase_M16_C"/>
</dbReference>
<reference evidence="11" key="1">
    <citation type="journal article" date="2019" name="Int. J. Syst. Evol. Microbiol.">
        <title>The Global Catalogue of Microorganisms (GCM) 10K type strain sequencing project: providing services to taxonomists for standard genome sequencing and annotation.</title>
        <authorList>
            <consortium name="The Broad Institute Genomics Platform"/>
            <consortium name="The Broad Institute Genome Sequencing Center for Infectious Disease"/>
            <person name="Wu L."/>
            <person name="Ma J."/>
        </authorList>
    </citation>
    <scope>NUCLEOTIDE SEQUENCE [LARGE SCALE GENOMIC DNA]</scope>
    <source>
        <strain evidence="11">CCUG 55250</strain>
    </source>
</reference>